<dbReference type="SUPFAM" id="SSF52540">
    <property type="entry name" value="P-loop containing nucleoside triphosphate hydrolases"/>
    <property type="match status" value="1"/>
</dbReference>
<dbReference type="PROSITE" id="PS50893">
    <property type="entry name" value="ABC_TRANSPORTER_2"/>
    <property type="match status" value="1"/>
</dbReference>
<dbReference type="STRING" id="1286171.EAL2_c04240"/>
<dbReference type="InterPro" id="IPR017871">
    <property type="entry name" value="ABC_transporter-like_CS"/>
</dbReference>
<dbReference type="PATRIC" id="fig|1286171.3.peg.366"/>
<dbReference type="PANTHER" id="PTHR42788:SF13">
    <property type="entry name" value="ALIPHATIC SULFONATES IMPORT ATP-BINDING PROTEIN SSUB"/>
    <property type="match status" value="1"/>
</dbReference>
<dbReference type="Gene3D" id="3.40.50.300">
    <property type="entry name" value="P-loop containing nucleotide triphosphate hydrolases"/>
    <property type="match status" value="1"/>
</dbReference>
<dbReference type="KEGG" id="eac:EAL2_c04240"/>
<dbReference type="CDD" id="cd03293">
    <property type="entry name" value="ABC_NrtD_SsuB_transporters"/>
    <property type="match status" value="1"/>
</dbReference>
<proteinExistence type="predicted"/>
<dbReference type="Pfam" id="PF00005">
    <property type="entry name" value="ABC_tran"/>
    <property type="match status" value="1"/>
</dbReference>
<name>W8U442_PEPAC</name>
<keyword evidence="3" id="KW-0067">ATP-binding</keyword>
<feature type="domain" description="ABC transporter" evidence="4">
    <location>
        <begin position="24"/>
        <end position="254"/>
    </location>
</feature>
<dbReference type="PROSITE" id="PS00211">
    <property type="entry name" value="ABC_TRANSPORTER_1"/>
    <property type="match status" value="1"/>
</dbReference>
<organism evidence="5 6">
    <name type="scientific">Peptoclostridium acidaminophilum DSM 3953</name>
    <dbReference type="NCBI Taxonomy" id="1286171"/>
    <lineage>
        <taxon>Bacteria</taxon>
        <taxon>Bacillati</taxon>
        <taxon>Bacillota</taxon>
        <taxon>Clostridia</taxon>
        <taxon>Peptostreptococcales</taxon>
        <taxon>Peptoclostridiaceae</taxon>
        <taxon>Peptoclostridium</taxon>
    </lineage>
</organism>
<dbReference type="SMART" id="SM00382">
    <property type="entry name" value="AAA"/>
    <property type="match status" value="1"/>
</dbReference>
<evidence type="ECO:0000256" key="2">
    <source>
        <dbReference type="ARBA" id="ARBA00022741"/>
    </source>
</evidence>
<dbReference type="InterPro" id="IPR003439">
    <property type="entry name" value="ABC_transporter-like_ATP-bd"/>
</dbReference>
<accession>W8U442</accession>
<evidence type="ECO:0000256" key="1">
    <source>
        <dbReference type="ARBA" id="ARBA00022448"/>
    </source>
</evidence>
<dbReference type="InterPro" id="IPR050166">
    <property type="entry name" value="ABC_transporter_ATP-bind"/>
</dbReference>
<protein>
    <submittedName>
        <fullName evidence="5">ABC-type nitrate/sulfonate/bicarbonate transp ort system, ATPase component</fullName>
    </submittedName>
</protein>
<dbReference type="PANTHER" id="PTHR42788">
    <property type="entry name" value="TAURINE IMPORT ATP-BINDING PROTEIN-RELATED"/>
    <property type="match status" value="1"/>
</dbReference>
<dbReference type="GO" id="GO:0016887">
    <property type="term" value="F:ATP hydrolysis activity"/>
    <property type="evidence" value="ECO:0007669"/>
    <property type="project" value="InterPro"/>
</dbReference>
<dbReference type="Proteomes" id="UP000019591">
    <property type="component" value="Chromosome"/>
</dbReference>
<dbReference type="InterPro" id="IPR027417">
    <property type="entry name" value="P-loop_NTPase"/>
</dbReference>
<gene>
    <name evidence="5" type="ORF">EAL2_c04240</name>
</gene>
<evidence type="ECO:0000313" key="6">
    <source>
        <dbReference type="Proteomes" id="UP000019591"/>
    </source>
</evidence>
<reference evidence="5 6" key="1">
    <citation type="journal article" date="2014" name="Genome Announc.">
        <title>Complete Genome Sequence of Amino Acid-Utilizing Eubacterium acidaminophilum al-2 (DSM 3953).</title>
        <authorList>
            <person name="Poehlein A."/>
            <person name="Andreesen J.R."/>
            <person name="Daniel R."/>
        </authorList>
    </citation>
    <scope>NUCLEOTIDE SEQUENCE [LARGE SCALE GENOMIC DNA]</scope>
    <source>
        <strain evidence="5 6">DSM 3953</strain>
    </source>
</reference>
<dbReference type="GO" id="GO:0005524">
    <property type="term" value="F:ATP binding"/>
    <property type="evidence" value="ECO:0007669"/>
    <property type="project" value="UniProtKB-KW"/>
</dbReference>
<keyword evidence="2" id="KW-0547">Nucleotide-binding</keyword>
<evidence type="ECO:0000313" key="5">
    <source>
        <dbReference type="EMBL" id="AHM55726.1"/>
    </source>
</evidence>
<dbReference type="eggNOG" id="COG1116">
    <property type="taxonomic scope" value="Bacteria"/>
</dbReference>
<dbReference type="EMBL" id="CP007452">
    <property type="protein sequence ID" value="AHM55726.1"/>
    <property type="molecule type" value="Genomic_DNA"/>
</dbReference>
<dbReference type="HOGENOM" id="CLU_000604_1_22_9"/>
<dbReference type="InterPro" id="IPR003593">
    <property type="entry name" value="AAA+_ATPase"/>
</dbReference>
<evidence type="ECO:0000256" key="3">
    <source>
        <dbReference type="ARBA" id="ARBA00022840"/>
    </source>
</evidence>
<evidence type="ECO:0000259" key="4">
    <source>
        <dbReference type="PROSITE" id="PS50893"/>
    </source>
</evidence>
<keyword evidence="6" id="KW-1185">Reference proteome</keyword>
<keyword evidence="1" id="KW-0813">Transport</keyword>
<dbReference type="AlphaFoldDB" id="W8U442"/>
<sequence length="264" mass="29738">MHSSWKPQEGLPAGAEVNSIMASLMIRNVHKVYSIQGKRIQALKGLDFEVESGSFVCIVGKSGCGKSTLLKLICGLEERDSGSIIIRAEENSKKNPRVSIVFQEPRLMPWLSVRKNIEFPIKGEICKSESEKRVERQLDMLGIKAFENAYPSQISGGMAQRVSLGRTLCYEPDIILMDEPLGALDAFNRKKLQDEIVKIFQNEKKTILFVTHDVEEALLLGQKVLVMEEGRIKESINVNMGYPRNPSSNEMINLKKRILSLIFE</sequence>